<name>A0A4D6Y2U8_9GAMM</name>
<dbReference type="Proteomes" id="UP000298594">
    <property type="component" value="Chromosome"/>
</dbReference>
<evidence type="ECO:0000313" key="10">
    <source>
        <dbReference type="Proteomes" id="UP000298594"/>
    </source>
</evidence>
<dbReference type="PROSITE" id="PS01149">
    <property type="entry name" value="PSI_RSU"/>
    <property type="match status" value="1"/>
</dbReference>
<comment type="similarity">
    <text evidence="1 7">Belongs to the pseudouridine synthase RsuA family.</text>
</comment>
<dbReference type="PROSITE" id="PS50889">
    <property type="entry name" value="S4"/>
    <property type="match status" value="1"/>
</dbReference>
<gene>
    <name evidence="9" type="ORF">D9V67_01435</name>
</gene>
<dbReference type="CDD" id="cd02556">
    <property type="entry name" value="PseudoU_synth_RluB"/>
    <property type="match status" value="1"/>
</dbReference>
<evidence type="ECO:0000256" key="3">
    <source>
        <dbReference type="ARBA" id="ARBA00023235"/>
    </source>
</evidence>
<dbReference type="EMBL" id="CP034879">
    <property type="protein sequence ID" value="QCI20420.1"/>
    <property type="molecule type" value="Genomic_DNA"/>
</dbReference>
<sequence length="250" mass="29265">MTEKIQKILSHFGYGSRRSIEKMIKSGFISINEKKVVIGQRLAENSIDKIRILGKAISIKKINFQTKILIYNKPEGEICTRNDFQKRPTVFDKLPLLSMNRWISIGRLDINTQGLLLFTNNGILANQLMHPQKQIEREYYMRIFGKINKNTMNILKNGVRIKNGYTAFKRIEPLRTKESGKNIWFKGVLCEGKNREIRSMWQTVQCKVSRLIRIRYGNIILPKNLKLGHWKKLNSISLNNLYSLISFKEY</sequence>
<dbReference type="GO" id="GO:0006364">
    <property type="term" value="P:rRNA processing"/>
    <property type="evidence" value="ECO:0007669"/>
    <property type="project" value="UniProtKB-ARBA"/>
</dbReference>
<dbReference type="SUPFAM" id="SSF55174">
    <property type="entry name" value="Alpha-L RNA-binding motif"/>
    <property type="match status" value="1"/>
</dbReference>
<evidence type="ECO:0000256" key="4">
    <source>
        <dbReference type="ARBA" id="ARBA00036944"/>
    </source>
</evidence>
<proteinExistence type="inferred from homology"/>
<evidence type="ECO:0000256" key="2">
    <source>
        <dbReference type="ARBA" id="ARBA00022884"/>
    </source>
</evidence>
<dbReference type="Gene3D" id="3.30.70.1560">
    <property type="entry name" value="Alpha-L RNA-binding motif"/>
    <property type="match status" value="1"/>
</dbReference>
<dbReference type="PANTHER" id="PTHR47683:SF3">
    <property type="entry name" value="RIBOSOMAL LARGE SUBUNIT PSEUDOURIDINE SYNTHASE B"/>
    <property type="match status" value="1"/>
</dbReference>
<reference evidence="9 10" key="1">
    <citation type="submission" date="2018-12" db="EMBL/GenBank/DDBJ databases">
        <authorList>
            <person name="Chong R.A."/>
        </authorList>
    </citation>
    <scope>NUCLEOTIDE SEQUENCE [LARGE SCALE GENOMIC DNA]</scope>
    <source>
        <strain evidence="9 10">Bca</strain>
    </source>
</reference>
<dbReference type="InterPro" id="IPR020103">
    <property type="entry name" value="PsdUridine_synth_cat_dom_sf"/>
</dbReference>
<protein>
    <recommendedName>
        <fullName evidence="7">Pseudouridine synthase</fullName>
        <ecNumber evidence="7">5.4.99.-</ecNumber>
    </recommendedName>
</protein>
<evidence type="ECO:0000313" key="9">
    <source>
        <dbReference type="EMBL" id="QCI20420.1"/>
    </source>
</evidence>
<dbReference type="GO" id="GO:0001522">
    <property type="term" value="P:pseudouridine synthesis"/>
    <property type="evidence" value="ECO:0007669"/>
    <property type="project" value="InterPro"/>
</dbReference>
<dbReference type="InterPro" id="IPR020094">
    <property type="entry name" value="TruA/RsuA/RluB/E/F_N"/>
</dbReference>
<evidence type="ECO:0000256" key="1">
    <source>
        <dbReference type="ARBA" id="ARBA00008348"/>
    </source>
</evidence>
<dbReference type="PANTHER" id="PTHR47683">
    <property type="entry name" value="PSEUDOURIDINE SYNTHASE FAMILY PROTEIN-RELATED"/>
    <property type="match status" value="1"/>
</dbReference>
<dbReference type="OrthoDB" id="9807213at2"/>
<organism evidence="9 10">
    <name type="scientific">Buchnera aphidicola</name>
    <name type="common">Brachycaudus cardui</name>
    <dbReference type="NCBI Taxonomy" id="557993"/>
    <lineage>
        <taxon>Bacteria</taxon>
        <taxon>Pseudomonadati</taxon>
        <taxon>Pseudomonadota</taxon>
        <taxon>Gammaproteobacteria</taxon>
        <taxon>Enterobacterales</taxon>
        <taxon>Erwiniaceae</taxon>
        <taxon>Buchnera</taxon>
    </lineage>
</organism>
<dbReference type="Gene3D" id="3.10.290.10">
    <property type="entry name" value="RNA-binding S4 domain"/>
    <property type="match status" value="1"/>
</dbReference>
<accession>A0A4D6Y2U8</accession>
<dbReference type="InterPro" id="IPR042092">
    <property type="entry name" value="PsdUridine_s_RsuA/RluB/E/F_cat"/>
</dbReference>
<dbReference type="InterPro" id="IPR006145">
    <property type="entry name" value="PsdUridine_synth_RsuA/RluA"/>
</dbReference>
<evidence type="ECO:0000256" key="5">
    <source>
        <dbReference type="ARBA" id="ARBA00037383"/>
    </source>
</evidence>
<evidence type="ECO:0000256" key="7">
    <source>
        <dbReference type="RuleBase" id="RU003887"/>
    </source>
</evidence>
<keyword evidence="3 7" id="KW-0413">Isomerase</keyword>
<comment type="function">
    <text evidence="5">Responsible for synthesis of pseudouridine from uracil-2605 in 23S ribosomal RNA.</text>
</comment>
<dbReference type="GO" id="GO:0003723">
    <property type="term" value="F:RNA binding"/>
    <property type="evidence" value="ECO:0007669"/>
    <property type="project" value="UniProtKB-KW"/>
</dbReference>
<feature type="domain" description="Pseudouridine synthase RsuA/RluA-like" evidence="8">
    <location>
        <begin position="68"/>
        <end position="201"/>
    </location>
</feature>
<dbReference type="EC" id="5.4.99.-" evidence="7"/>
<dbReference type="SUPFAM" id="SSF55120">
    <property type="entry name" value="Pseudouridine synthase"/>
    <property type="match status" value="1"/>
</dbReference>
<dbReference type="AlphaFoldDB" id="A0A4D6Y2U8"/>
<dbReference type="Pfam" id="PF00849">
    <property type="entry name" value="PseudoU_synth_2"/>
    <property type="match status" value="1"/>
</dbReference>
<keyword evidence="2 6" id="KW-0694">RNA-binding</keyword>
<dbReference type="InterPro" id="IPR018496">
    <property type="entry name" value="PsdUridine_synth_RsuA/RluB_CS"/>
</dbReference>
<dbReference type="InterPro" id="IPR050343">
    <property type="entry name" value="RsuA_PseudoU_synthase"/>
</dbReference>
<evidence type="ECO:0000256" key="6">
    <source>
        <dbReference type="PROSITE-ProRule" id="PRU00182"/>
    </source>
</evidence>
<dbReference type="Gene3D" id="3.30.70.580">
    <property type="entry name" value="Pseudouridine synthase I, catalytic domain, N-terminal subdomain"/>
    <property type="match status" value="1"/>
</dbReference>
<dbReference type="NCBIfam" id="TIGR00093">
    <property type="entry name" value="pseudouridine synthase"/>
    <property type="match status" value="1"/>
</dbReference>
<reference evidence="9 10" key="2">
    <citation type="submission" date="2019-05" db="EMBL/GenBank/DDBJ databases">
        <title>Genome evolution of the obligate endosymbiont Buchnera aphidicola.</title>
        <authorList>
            <person name="Moran N.A."/>
        </authorList>
    </citation>
    <scope>NUCLEOTIDE SEQUENCE [LARGE SCALE GENOMIC DNA]</scope>
    <source>
        <strain evidence="9 10">Bca</strain>
    </source>
</reference>
<dbReference type="InterPro" id="IPR036986">
    <property type="entry name" value="S4_RNA-bd_sf"/>
</dbReference>
<dbReference type="RefSeq" id="WP_158359397.1">
    <property type="nucleotide sequence ID" value="NZ_CP034879.1"/>
</dbReference>
<dbReference type="CDD" id="cd00165">
    <property type="entry name" value="S4"/>
    <property type="match status" value="1"/>
</dbReference>
<dbReference type="GO" id="GO:0160139">
    <property type="term" value="F:23S rRNA pseudouridine(2605) synthase activity"/>
    <property type="evidence" value="ECO:0007669"/>
    <property type="project" value="UniProtKB-EC"/>
</dbReference>
<evidence type="ECO:0000259" key="8">
    <source>
        <dbReference type="Pfam" id="PF00849"/>
    </source>
</evidence>
<dbReference type="InterPro" id="IPR000748">
    <property type="entry name" value="PsdUridine_synth_RsuA/RluB/E/F"/>
</dbReference>
<comment type="catalytic activity">
    <reaction evidence="4">
        <text>uridine(2605) in 23S rRNA = pseudouridine(2605) in 23S rRNA</text>
        <dbReference type="Rhea" id="RHEA:42520"/>
        <dbReference type="Rhea" id="RHEA-COMP:10095"/>
        <dbReference type="Rhea" id="RHEA-COMP:10096"/>
        <dbReference type="ChEBI" id="CHEBI:65314"/>
        <dbReference type="ChEBI" id="CHEBI:65315"/>
        <dbReference type="EC" id="5.4.99.22"/>
    </reaction>
</comment>